<comment type="caution">
    <text evidence="7">The sequence shown here is derived from an EMBL/GenBank/DDBJ whole genome shotgun (WGS) entry which is preliminary data.</text>
</comment>
<feature type="transmembrane region" description="Helical" evidence="6">
    <location>
        <begin position="57"/>
        <end position="81"/>
    </location>
</feature>
<dbReference type="Pfam" id="PF00083">
    <property type="entry name" value="Sugar_tr"/>
    <property type="match status" value="2"/>
</dbReference>
<feature type="region of interest" description="Disordered" evidence="5">
    <location>
        <begin position="655"/>
        <end position="728"/>
    </location>
</feature>
<feature type="transmembrane region" description="Helical" evidence="6">
    <location>
        <begin position="383"/>
        <end position="406"/>
    </location>
</feature>
<dbReference type="AlphaFoldDB" id="A0A4S4M2E5"/>
<evidence type="ECO:0000256" key="3">
    <source>
        <dbReference type="ARBA" id="ARBA00022989"/>
    </source>
</evidence>
<dbReference type="GO" id="GO:0005351">
    <property type="term" value="F:carbohydrate:proton symporter activity"/>
    <property type="evidence" value="ECO:0007669"/>
    <property type="project" value="TreeGrafter"/>
</dbReference>
<evidence type="ECO:0008006" key="9">
    <source>
        <dbReference type="Google" id="ProtNLM"/>
    </source>
</evidence>
<protein>
    <recommendedName>
        <fullName evidence="9">Major facilitator superfamily (MFS) profile domain-containing protein</fullName>
    </recommendedName>
</protein>
<name>A0A4S4M2E5_9AGAM</name>
<dbReference type="PANTHER" id="PTHR48022">
    <property type="entry name" value="PLASTIDIC GLUCOSE TRANSPORTER 4"/>
    <property type="match status" value="1"/>
</dbReference>
<evidence type="ECO:0000313" key="8">
    <source>
        <dbReference type="Proteomes" id="UP000310158"/>
    </source>
</evidence>
<feature type="region of interest" description="Disordered" evidence="5">
    <location>
        <begin position="1"/>
        <end position="27"/>
    </location>
</feature>
<dbReference type="Gene3D" id="1.20.1250.20">
    <property type="entry name" value="MFS general substrate transporter like domains"/>
    <property type="match status" value="2"/>
</dbReference>
<evidence type="ECO:0000256" key="5">
    <source>
        <dbReference type="SAM" id="MobiDB-lite"/>
    </source>
</evidence>
<dbReference type="GO" id="GO:0016020">
    <property type="term" value="C:membrane"/>
    <property type="evidence" value="ECO:0007669"/>
    <property type="project" value="UniProtKB-SubCell"/>
</dbReference>
<dbReference type="PANTHER" id="PTHR48022:SF79">
    <property type="entry name" value="LACTOSE PERMEASE, PUTATIVE (AFU_ORTHOLOGUE AFUA_6G01860)-RELATED"/>
    <property type="match status" value="1"/>
</dbReference>
<feature type="region of interest" description="Disordered" evidence="5">
    <location>
        <begin position="620"/>
        <end position="643"/>
    </location>
</feature>
<keyword evidence="8" id="KW-1185">Reference proteome</keyword>
<evidence type="ECO:0000256" key="6">
    <source>
        <dbReference type="SAM" id="Phobius"/>
    </source>
</evidence>
<sequence length="743" mass="80250">MDFSTVKRTPSDNNQQAEVQHVEKRKIASPEERQAALNIALAVDPGVRSGSWRAFQFYLIALCACGCSVDSGFEGTVMGGVNSMMQYQHYFGMTGAGTKTGIVFGIFTIGSLVYVVRCFYLDEYILNITTTVVAPCQHVTSRFFSAGGNPNDLYTTAYLLDKFGRRASMFTGNSILIVGAAVTATAKNRSIFIGGRFLTGLGSTLAGASAKSYLAELTPPQSRGLFLGILNSFYYVGQMTATGMMVSTGKYAATGHGACLYSFRTLVGLSIALPHSSGPIPCMDGHSYGIIRPAVWQWPYHLFPLLLKNAGITSQNKQLTLNFVNSVTSFLGALAGSASADHIGRRRILLMSTGCCVVTLAIVTGRLSDAGHSSSTRSNAGIAWIYIFMVLFSYGYTPMSASIVWYQSLELRSSRERFGLPESRNPGLFLYKHIRRESLGKSTSSFWSGTFSSSSLSTLVETKGLTLEEIDEVFHRPRKYSTSHQFRRVAIPGNEADDHATPDKAAEVIPAPLSASAIDHSIMNRNEHVPMDSSQLAASSRREDVLSSTAANGTISPEGGSRRNADCTREPRRAPQFTHNPLCALGQAGDDTKKTFYQFHQRPIFCGTHVLRLSTQDAATNGHHRCSTGSGSGSSSWGHHRKGLSIDKMGFGKIFGSGSEQTHMTNGMGSCQVSESSTGDPPSSTQSKMSSASRRPSTLQVPPSMMSHTDTTHTSFMSPTATEATASDKSRCNTLMAMVEPFN</sequence>
<feature type="compositionally biased region" description="Low complexity" evidence="5">
    <location>
        <begin position="704"/>
        <end position="718"/>
    </location>
</feature>
<keyword evidence="3 6" id="KW-1133">Transmembrane helix</keyword>
<gene>
    <name evidence="7" type="ORF">EW146_g3745</name>
</gene>
<feature type="compositionally biased region" description="Polar residues" evidence="5">
    <location>
        <begin position="658"/>
        <end position="701"/>
    </location>
</feature>
<dbReference type="EMBL" id="SGPL01000132">
    <property type="protein sequence ID" value="THH16980.1"/>
    <property type="molecule type" value="Genomic_DNA"/>
</dbReference>
<reference evidence="7 8" key="1">
    <citation type="submission" date="2019-02" db="EMBL/GenBank/DDBJ databases">
        <title>Genome sequencing of the rare red list fungi Bondarzewia mesenterica.</title>
        <authorList>
            <person name="Buettner E."/>
            <person name="Kellner H."/>
        </authorList>
    </citation>
    <scope>NUCLEOTIDE SEQUENCE [LARGE SCALE GENOMIC DNA]</scope>
    <source>
        <strain evidence="7 8">DSM 108281</strain>
    </source>
</reference>
<keyword evidence="4 6" id="KW-0472">Membrane</keyword>
<dbReference type="InterPro" id="IPR005828">
    <property type="entry name" value="MFS_sugar_transport-like"/>
</dbReference>
<feature type="compositionally biased region" description="Polar residues" evidence="5">
    <location>
        <begin position="1"/>
        <end position="18"/>
    </location>
</feature>
<keyword evidence="2 6" id="KW-0812">Transmembrane</keyword>
<feature type="transmembrane region" description="Helical" evidence="6">
    <location>
        <begin position="101"/>
        <end position="120"/>
    </location>
</feature>
<evidence type="ECO:0000313" key="7">
    <source>
        <dbReference type="EMBL" id="THH16980.1"/>
    </source>
</evidence>
<accession>A0A4S4M2E5</accession>
<dbReference type="InterPro" id="IPR050360">
    <property type="entry name" value="MFS_Sugar_Transporters"/>
</dbReference>
<dbReference type="InterPro" id="IPR036259">
    <property type="entry name" value="MFS_trans_sf"/>
</dbReference>
<feature type="region of interest" description="Disordered" evidence="5">
    <location>
        <begin position="548"/>
        <end position="568"/>
    </location>
</feature>
<feature type="transmembrane region" description="Helical" evidence="6">
    <location>
        <begin position="348"/>
        <end position="368"/>
    </location>
</feature>
<evidence type="ECO:0000256" key="2">
    <source>
        <dbReference type="ARBA" id="ARBA00022692"/>
    </source>
</evidence>
<dbReference type="Proteomes" id="UP000310158">
    <property type="component" value="Unassembled WGS sequence"/>
</dbReference>
<organism evidence="7 8">
    <name type="scientific">Bondarzewia mesenterica</name>
    <dbReference type="NCBI Taxonomy" id="1095465"/>
    <lineage>
        <taxon>Eukaryota</taxon>
        <taxon>Fungi</taxon>
        <taxon>Dikarya</taxon>
        <taxon>Basidiomycota</taxon>
        <taxon>Agaricomycotina</taxon>
        <taxon>Agaricomycetes</taxon>
        <taxon>Russulales</taxon>
        <taxon>Bondarzewiaceae</taxon>
        <taxon>Bondarzewia</taxon>
    </lineage>
</organism>
<feature type="compositionally biased region" description="Low complexity" evidence="5">
    <location>
        <begin position="627"/>
        <end position="637"/>
    </location>
</feature>
<evidence type="ECO:0000256" key="1">
    <source>
        <dbReference type="ARBA" id="ARBA00004141"/>
    </source>
</evidence>
<proteinExistence type="predicted"/>
<evidence type="ECO:0000256" key="4">
    <source>
        <dbReference type="ARBA" id="ARBA00023136"/>
    </source>
</evidence>
<dbReference type="OrthoDB" id="6133115at2759"/>
<comment type="subcellular location">
    <subcellularLocation>
        <location evidence="1">Membrane</location>
        <topology evidence="1">Multi-pass membrane protein</topology>
    </subcellularLocation>
</comment>
<dbReference type="SUPFAM" id="SSF103473">
    <property type="entry name" value="MFS general substrate transporter"/>
    <property type="match status" value="1"/>
</dbReference>